<evidence type="ECO:0000259" key="2">
    <source>
        <dbReference type="Pfam" id="PF07331"/>
    </source>
</evidence>
<proteinExistence type="predicted"/>
<comment type="caution">
    <text evidence="3">The sequence shown here is derived from an EMBL/GenBank/DDBJ whole genome shotgun (WGS) entry which is preliminary data.</text>
</comment>
<feature type="transmembrane region" description="Helical" evidence="1">
    <location>
        <begin position="72"/>
        <end position="96"/>
    </location>
</feature>
<dbReference type="EMBL" id="PDNU01000034">
    <property type="protein sequence ID" value="PHK93895.1"/>
    <property type="molecule type" value="Genomic_DNA"/>
</dbReference>
<protein>
    <recommendedName>
        <fullName evidence="2">DUF1468 domain-containing protein</fullName>
    </recommendedName>
</protein>
<feature type="transmembrane region" description="Helical" evidence="1">
    <location>
        <begin position="126"/>
        <end position="145"/>
    </location>
</feature>
<organism evidence="3 4">
    <name type="scientific">Teichococcus rhizosphaerae</name>
    <dbReference type="NCBI Taxonomy" id="1335062"/>
    <lineage>
        <taxon>Bacteria</taxon>
        <taxon>Pseudomonadati</taxon>
        <taxon>Pseudomonadota</taxon>
        <taxon>Alphaproteobacteria</taxon>
        <taxon>Acetobacterales</taxon>
        <taxon>Roseomonadaceae</taxon>
        <taxon>Roseomonas</taxon>
    </lineage>
</organism>
<gene>
    <name evidence="3" type="ORF">CR162_15830</name>
</gene>
<evidence type="ECO:0000313" key="4">
    <source>
        <dbReference type="Proteomes" id="UP000223527"/>
    </source>
</evidence>
<evidence type="ECO:0000256" key="1">
    <source>
        <dbReference type="SAM" id="Phobius"/>
    </source>
</evidence>
<keyword evidence="1" id="KW-1133">Transmembrane helix</keyword>
<feature type="transmembrane region" description="Helical" evidence="1">
    <location>
        <begin position="38"/>
        <end position="60"/>
    </location>
</feature>
<feature type="domain" description="DUF1468" evidence="2">
    <location>
        <begin position="7"/>
        <end position="150"/>
    </location>
</feature>
<accession>A0A2C7A969</accession>
<dbReference type="AlphaFoldDB" id="A0A2C7A969"/>
<keyword evidence="1" id="KW-0472">Membrane</keyword>
<dbReference type="RefSeq" id="WP_099096507.1">
    <property type="nucleotide sequence ID" value="NZ_PDNU01000034.1"/>
</dbReference>
<reference evidence="3 4" key="1">
    <citation type="submission" date="2017-10" db="EMBL/GenBank/DDBJ databases">
        <authorList>
            <person name="Banno H."/>
            <person name="Chua N.-H."/>
        </authorList>
    </citation>
    <scope>NUCLEOTIDE SEQUENCE [LARGE SCALE GENOMIC DNA]</scope>
    <source>
        <strain evidence="3 4">YW11</strain>
    </source>
</reference>
<keyword evidence="1" id="KW-0812">Transmembrane</keyword>
<evidence type="ECO:0000313" key="3">
    <source>
        <dbReference type="EMBL" id="PHK93895.1"/>
    </source>
</evidence>
<feature type="transmembrane region" description="Helical" evidence="1">
    <location>
        <begin position="102"/>
        <end position="119"/>
    </location>
</feature>
<dbReference type="Proteomes" id="UP000223527">
    <property type="component" value="Unassembled WGS sequence"/>
</dbReference>
<sequence>MRVNDAVLGLVLLLLASTMIWLTTDFPAFPGQDYGPALFPRLLGGGLILCGLLLVARGLAARRRGGAAWVELAPWWFQPGPALSFLGMPLTVLIYLLLADRLGFIPLAFALLLALFLWFGERLARALPVALLATLLVHWFFSGMMRVPLPRGLLNEFL</sequence>
<dbReference type="Pfam" id="PF07331">
    <property type="entry name" value="TctB"/>
    <property type="match status" value="1"/>
</dbReference>
<keyword evidence="4" id="KW-1185">Reference proteome</keyword>
<dbReference type="InterPro" id="IPR009936">
    <property type="entry name" value="DUF1468"/>
</dbReference>
<dbReference type="OrthoDB" id="6174504at2"/>
<name>A0A2C7A969_9PROT</name>